<keyword evidence="2" id="KW-0813">Transport</keyword>
<evidence type="ECO:0000256" key="6">
    <source>
        <dbReference type="ARBA" id="ARBA00023065"/>
    </source>
</evidence>
<keyword evidence="4 8" id="KW-0812">Transmembrane</keyword>
<dbReference type="GO" id="GO:0005886">
    <property type="term" value="C:plasma membrane"/>
    <property type="evidence" value="ECO:0007669"/>
    <property type="project" value="UniProtKB-SubCell"/>
</dbReference>
<dbReference type="InterPro" id="IPR003445">
    <property type="entry name" value="Cat_transpt"/>
</dbReference>
<feature type="transmembrane region" description="Helical" evidence="8">
    <location>
        <begin position="68"/>
        <end position="88"/>
    </location>
</feature>
<name>A0A917ZJG3_9GAMM</name>
<feature type="transmembrane region" description="Helical" evidence="8">
    <location>
        <begin position="251"/>
        <end position="277"/>
    </location>
</feature>
<feature type="transmembrane region" description="Helical" evidence="8">
    <location>
        <begin position="186"/>
        <end position="210"/>
    </location>
</feature>
<feature type="transmembrane region" description="Helical" evidence="8">
    <location>
        <begin position="121"/>
        <end position="141"/>
    </location>
</feature>
<feature type="transmembrane region" description="Helical" evidence="8">
    <location>
        <begin position="33"/>
        <end position="56"/>
    </location>
</feature>
<proteinExistence type="predicted"/>
<gene>
    <name evidence="9" type="ORF">GCM10011348_27930</name>
</gene>
<keyword evidence="5 8" id="KW-1133">Transmembrane helix</keyword>
<keyword evidence="6" id="KW-0406">Ion transport</keyword>
<accession>A0A917ZJG3</accession>
<comment type="caution">
    <text evidence="9">The sequence shown here is derived from an EMBL/GenBank/DDBJ whole genome shotgun (WGS) entry which is preliminary data.</text>
</comment>
<keyword evidence="3" id="KW-1003">Cell membrane</keyword>
<evidence type="ECO:0000256" key="2">
    <source>
        <dbReference type="ARBA" id="ARBA00022448"/>
    </source>
</evidence>
<dbReference type="Pfam" id="PF02386">
    <property type="entry name" value="TrkH"/>
    <property type="match status" value="1"/>
</dbReference>
<evidence type="ECO:0000256" key="8">
    <source>
        <dbReference type="SAM" id="Phobius"/>
    </source>
</evidence>
<organism evidence="9 10">
    <name type="scientific">Marinobacterium nitratireducens</name>
    <dbReference type="NCBI Taxonomy" id="518897"/>
    <lineage>
        <taxon>Bacteria</taxon>
        <taxon>Pseudomonadati</taxon>
        <taxon>Pseudomonadota</taxon>
        <taxon>Gammaproteobacteria</taxon>
        <taxon>Oceanospirillales</taxon>
        <taxon>Oceanospirillaceae</taxon>
        <taxon>Marinobacterium</taxon>
    </lineage>
</organism>
<keyword evidence="7 8" id="KW-0472">Membrane</keyword>
<dbReference type="Proteomes" id="UP000599578">
    <property type="component" value="Unassembled WGS sequence"/>
</dbReference>
<dbReference type="PANTHER" id="PTHR32024:SF3">
    <property type="entry name" value="TRK SYSTEM POTASSIUM UPTAKE PROTEIN"/>
    <property type="match status" value="1"/>
</dbReference>
<evidence type="ECO:0000256" key="4">
    <source>
        <dbReference type="ARBA" id="ARBA00022692"/>
    </source>
</evidence>
<dbReference type="PANTHER" id="PTHR32024">
    <property type="entry name" value="TRK SYSTEM POTASSIUM UPTAKE PROTEIN TRKG-RELATED"/>
    <property type="match status" value="1"/>
</dbReference>
<comment type="subcellular location">
    <subcellularLocation>
        <location evidence="1">Cell membrane</location>
        <topology evidence="1">Multi-pass membrane protein</topology>
    </subcellularLocation>
</comment>
<keyword evidence="10" id="KW-1185">Reference proteome</keyword>
<evidence type="ECO:0000256" key="1">
    <source>
        <dbReference type="ARBA" id="ARBA00004651"/>
    </source>
</evidence>
<sequence>MNLFDAITHAMATVSSGGYATDDRSMGRFGNGMLWISVVFMLLGGMPFVLYIRFFANPSLKVLRDDQVIGFLLIVAALTLILTLDLIGEGVFGPFDALTHAAFNVTSVITTTGFASTDYTLWSGFSVALFFFITFIGGCSGSTSGGMKIFRFQLSYLFLTKQIRQLVHPRGLFSIRYNGTEVSDDIISSAVAFSFLFFVCLVVTTLLLSLTGLDLITSLTGAATALTNVGPGLGEIIGPAGNFATLTDSAKWILCFAMLLGRLELLSLIVIFTPVFWRG</sequence>
<protein>
    <recommendedName>
        <fullName evidence="11">Potassium uptake protein TrkH</fullName>
    </recommendedName>
</protein>
<evidence type="ECO:0000256" key="3">
    <source>
        <dbReference type="ARBA" id="ARBA00022475"/>
    </source>
</evidence>
<evidence type="ECO:0000256" key="7">
    <source>
        <dbReference type="ARBA" id="ARBA00023136"/>
    </source>
</evidence>
<evidence type="ECO:0000313" key="9">
    <source>
        <dbReference type="EMBL" id="GGO83647.1"/>
    </source>
</evidence>
<dbReference type="EMBL" id="BMLT01000006">
    <property type="protein sequence ID" value="GGO83647.1"/>
    <property type="molecule type" value="Genomic_DNA"/>
</dbReference>
<dbReference type="AlphaFoldDB" id="A0A917ZJG3"/>
<reference evidence="9 10" key="1">
    <citation type="journal article" date="2014" name="Int. J. Syst. Evol. Microbiol.">
        <title>Complete genome sequence of Corynebacterium casei LMG S-19264T (=DSM 44701T), isolated from a smear-ripened cheese.</title>
        <authorList>
            <consortium name="US DOE Joint Genome Institute (JGI-PGF)"/>
            <person name="Walter F."/>
            <person name="Albersmeier A."/>
            <person name="Kalinowski J."/>
            <person name="Ruckert C."/>
        </authorList>
    </citation>
    <scope>NUCLEOTIDE SEQUENCE [LARGE SCALE GENOMIC DNA]</scope>
    <source>
        <strain evidence="9 10">CGMCC 1.7286</strain>
    </source>
</reference>
<evidence type="ECO:0000256" key="5">
    <source>
        <dbReference type="ARBA" id="ARBA00022989"/>
    </source>
</evidence>
<evidence type="ECO:0000313" key="10">
    <source>
        <dbReference type="Proteomes" id="UP000599578"/>
    </source>
</evidence>
<dbReference type="GO" id="GO:0030001">
    <property type="term" value="P:metal ion transport"/>
    <property type="evidence" value="ECO:0007669"/>
    <property type="project" value="UniProtKB-ARBA"/>
</dbReference>
<evidence type="ECO:0008006" key="11">
    <source>
        <dbReference type="Google" id="ProtNLM"/>
    </source>
</evidence>
<dbReference type="GO" id="GO:0008324">
    <property type="term" value="F:monoatomic cation transmembrane transporter activity"/>
    <property type="evidence" value="ECO:0007669"/>
    <property type="project" value="InterPro"/>
</dbReference>